<keyword evidence="3" id="KW-0547">Nucleotide-binding</keyword>
<keyword evidence="7" id="KW-1185">Reference proteome</keyword>
<dbReference type="GO" id="GO:0009166">
    <property type="term" value="P:nucleotide catabolic process"/>
    <property type="evidence" value="ECO:0007669"/>
    <property type="project" value="InterPro"/>
</dbReference>
<dbReference type="RefSeq" id="WP_012415637.1">
    <property type="nucleotide sequence ID" value="NC_010644.1"/>
</dbReference>
<dbReference type="SUPFAM" id="SSF55816">
    <property type="entry name" value="5'-nucleotidase (syn. UDP-sugar hydrolase), C-terminal domain"/>
    <property type="match status" value="1"/>
</dbReference>
<feature type="domain" description="5'-Nucleotidase C-terminal" evidence="5">
    <location>
        <begin position="316"/>
        <end position="450"/>
    </location>
</feature>
<organism evidence="6 7">
    <name type="scientific">Elusimicrobium minutum (strain Pei191)</name>
    <dbReference type="NCBI Taxonomy" id="445932"/>
    <lineage>
        <taxon>Bacteria</taxon>
        <taxon>Pseudomonadati</taxon>
        <taxon>Elusimicrobiota</taxon>
        <taxon>Elusimicrobia</taxon>
        <taxon>Elusimicrobiales</taxon>
        <taxon>Elusimicrobiaceae</taxon>
        <taxon>Elusimicrobium</taxon>
    </lineage>
</organism>
<dbReference type="EMBL" id="CP001055">
    <property type="protein sequence ID" value="ACC99022.1"/>
    <property type="molecule type" value="Genomic_DNA"/>
</dbReference>
<dbReference type="InterPro" id="IPR006179">
    <property type="entry name" value="5_nucleotidase/apyrase"/>
</dbReference>
<dbReference type="InterPro" id="IPR036907">
    <property type="entry name" value="5'-Nucleotdase_C_sf"/>
</dbReference>
<proteinExistence type="inferred from homology"/>
<dbReference type="Pfam" id="PF02872">
    <property type="entry name" value="5_nucleotid_C"/>
    <property type="match status" value="1"/>
</dbReference>
<keyword evidence="3" id="KW-0378">Hydrolase</keyword>
<feature type="signal peptide" evidence="3">
    <location>
        <begin position="1"/>
        <end position="19"/>
    </location>
</feature>
<reference evidence="6 7" key="1">
    <citation type="journal article" date="2009" name="Appl. Environ. Microbiol.">
        <title>Genomic analysis of 'Elusimicrobium minutum,' the first cultivated representative of the phylum 'Elusimicrobia' (formerly termite group 1).</title>
        <authorList>
            <person name="Herlemann D.P.R."/>
            <person name="Geissinger O."/>
            <person name="Ikeda-Ohtsubo W."/>
            <person name="Kunin V."/>
            <person name="Sun H."/>
            <person name="Lapidus A."/>
            <person name="Hugenholtz P."/>
            <person name="Brune A."/>
        </authorList>
    </citation>
    <scope>NUCLEOTIDE SEQUENCE [LARGE SCALE GENOMIC DNA]</scope>
    <source>
        <strain evidence="6 7">Pei191</strain>
    </source>
</reference>
<dbReference type="GO" id="GO:0030288">
    <property type="term" value="C:outer membrane-bounded periplasmic space"/>
    <property type="evidence" value="ECO:0007669"/>
    <property type="project" value="TreeGrafter"/>
</dbReference>
<evidence type="ECO:0000256" key="1">
    <source>
        <dbReference type="ARBA" id="ARBA00006654"/>
    </source>
</evidence>
<accession>B2KES6</accession>
<comment type="similarity">
    <text evidence="1 3">Belongs to the 5'-nucleotidase family.</text>
</comment>
<keyword evidence="2 3" id="KW-0732">Signal</keyword>
<gene>
    <name evidence="6" type="ordered locus">Emin_1474</name>
</gene>
<protein>
    <submittedName>
        <fullName evidence="6">5'-Nucleotidase domain protein</fullName>
    </submittedName>
</protein>
<dbReference type="HOGENOM" id="CLU_005854_7_3_0"/>
<dbReference type="Gene3D" id="3.90.780.10">
    <property type="entry name" value="5'-Nucleotidase, C-terminal domain"/>
    <property type="match status" value="1"/>
</dbReference>
<feature type="chain" id="PRO_5005122701" evidence="3">
    <location>
        <begin position="20"/>
        <end position="491"/>
    </location>
</feature>
<dbReference type="AlphaFoldDB" id="B2KES6"/>
<evidence type="ECO:0000259" key="4">
    <source>
        <dbReference type="Pfam" id="PF00149"/>
    </source>
</evidence>
<sequence>MKKISLLLAFALTACFVFSKQLIIYHTSDTHGFYYPERNTENNKMWGGFAAARNVVNKEKLPFLFLDSGDYCNGTVEAKNSKCVTSAELMNAMGYDATTIGNHEFDFGEDNFLKVLPLFKFPVLNSTITDSRLKGQLPYTKPYKIFERAGVKIAIIGVGKEGDNKHFKFANVISTVKKVVKEVKKENADIIILLIHDSAGDEKHPQKVSNKLIAEKIPEIDIVLGGHAHQEYQNIFVGNAILVESGCHLKKMSKIVVDIDDETNKYKTAKSELIPLYIEKTGQDEQIKELAESLRVPGMDVVLGNTAAYISKTPVKEGCKDSPINNWIADVIAKNVEGDFIVHNVGGARIGLEKGPVTMRDIVTLFPFDNKIAVVEVDGKFVKNFFINGIKNGRALYNFHGLTAKFKLKNNKVKNVEIFINGNPLQENKTYKLVTNEYIAKGKTEGWMFKKIEEDKKQFISLSIRDMLIADLKANSPLKPLNDECRLQVKN</sequence>
<dbReference type="InterPro" id="IPR006146">
    <property type="entry name" value="5'-Nucleotdase_CS"/>
</dbReference>
<dbReference type="InterPro" id="IPR008334">
    <property type="entry name" value="5'-Nucleotdase_C"/>
</dbReference>
<evidence type="ECO:0000256" key="2">
    <source>
        <dbReference type="ARBA" id="ARBA00022729"/>
    </source>
</evidence>
<dbReference type="GO" id="GO:0046872">
    <property type="term" value="F:metal ion binding"/>
    <property type="evidence" value="ECO:0007669"/>
    <property type="project" value="InterPro"/>
</dbReference>
<dbReference type="KEGG" id="emi:Emin_1474"/>
<dbReference type="InterPro" id="IPR004843">
    <property type="entry name" value="Calcineurin-like_PHP"/>
</dbReference>
<evidence type="ECO:0000256" key="3">
    <source>
        <dbReference type="RuleBase" id="RU362119"/>
    </source>
</evidence>
<dbReference type="Gene3D" id="3.60.21.10">
    <property type="match status" value="1"/>
</dbReference>
<evidence type="ECO:0000313" key="6">
    <source>
        <dbReference type="EMBL" id="ACC99022.1"/>
    </source>
</evidence>
<dbReference type="CDD" id="cd00845">
    <property type="entry name" value="MPP_UshA_N_like"/>
    <property type="match status" value="1"/>
</dbReference>
<dbReference type="Pfam" id="PF00149">
    <property type="entry name" value="Metallophos"/>
    <property type="match status" value="1"/>
</dbReference>
<dbReference type="GO" id="GO:0016788">
    <property type="term" value="F:hydrolase activity, acting on ester bonds"/>
    <property type="evidence" value="ECO:0007669"/>
    <property type="project" value="InterPro"/>
</dbReference>
<feature type="domain" description="Calcineurin-like phosphoesterase" evidence="4">
    <location>
        <begin position="24"/>
        <end position="230"/>
    </location>
</feature>
<dbReference type="InterPro" id="IPR029052">
    <property type="entry name" value="Metallo-depent_PP-like"/>
</dbReference>
<dbReference type="PROSITE" id="PS51257">
    <property type="entry name" value="PROKAR_LIPOPROTEIN"/>
    <property type="match status" value="1"/>
</dbReference>
<dbReference type="PRINTS" id="PR01607">
    <property type="entry name" value="APYRASEFAMLY"/>
</dbReference>
<dbReference type="GO" id="GO:0000166">
    <property type="term" value="F:nucleotide binding"/>
    <property type="evidence" value="ECO:0007669"/>
    <property type="project" value="UniProtKB-KW"/>
</dbReference>
<dbReference type="PROSITE" id="PS00786">
    <property type="entry name" value="5_NUCLEOTIDASE_2"/>
    <property type="match status" value="1"/>
</dbReference>
<name>B2KES6_ELUMP</name>
<dbReference type="PANTHER" id="PTHR11575:SF24">
    <property type="entry name" value="5'-NUCLEOTIDASE"/>
    <property type="match status" value="1"/>
</dbReference>
<dbReference type="PANTHER" id="PTHR11575">
    <property type="entry name" value="5'-NUCLEOTIDASE-RELATED"/>
    <property type="match status" value="1"/>
</dbReference>
<dbReference type="SUPFAM" id="SSF56300">
    <property type="entry name" value="Metallo-dependent phosphatases"/>
    <property type="match status" value="1"/>
</dbReference>
<dbReference type="STRING" id="445932.Emin_1474"/>
<dbReference type="Proteomes" id="UP000001029">
    <property type="component" value="Chromosome"/>
</dbReference>
<evidence type="ECO:0000313" key="7">
    <source>
        <dbReference type="Proteomes" id="UP000001029"/>
    </source>
</evidence>
<evidence type="ECO:0000259" key="5">
    <source>
        <dbReference type="Pfam" id="PF02872"/>
    </source>
</evidence>
<dbReference type="OrthoDB" id="9775118at2"/>